<protein>
    <submittedName>
        <fullName evidence="3">Tripartite tricarboxylate transporter substrate binding protein</fullName>
    </submittedName>
</protein>
<dbReference type="SUPFAM" id="SSF53850">
    <property type="entry name" value="Periplasmic binding protein-like II"/>
    <property type="match status" value="1"/>
</dbReference>
<dbReference type="PANTHER" id="PTHR42928">
    <property type="entry name" value="TRICARBOXYLATE-BINDING PROTEIN"/>
    <property type="match status" value="1"/>
</dbReference>
<feature type="chain" id="PRO_5045044816" evidence="2">
    <location>
        <begin position="22"/>
        <end position="321"/>
    </location>
</feature>
<evidence type="ECO:0000256" key="1">
    <source>
        <dbReference type="ARBA" id="ARBA00006987"/>
    </source>
</evidence>
<dbReference type="InterPro" id="IPR005064">
    <property type="entry name" value="BUG"/>
</dbReference>
<dbReference type="CDD" id="cd13578">
    <property type="entry name" value="PBP2_Bug27"/>
    <property type="match status" value="1"/>
</dbReference>
<dbReference type="InterPro" id="IPR042100">
    <property type="entry name" value="Bug_dom1"/>
</dbReference>
<organism evidence="3 4">
    <name type="scientific">Pigmentiphaga daeguensis</name>
    <dbReference type="NCBI Taxonomy" id="414049"/>
    <lineage>
        <taxon>Bacteria</taxon>
        <taxon>Pseudomonadati</taxon>
        <taxon>Pseudomonadota</taxon>
        <taxon>Betaproteobacteria</taxon>
        <taxon>Burkholderiales</taxon>
        <taxon>Alcaligenaceae</taxon>
        <taxon>Pigmentiphaga</taxon>
    </lineage>
</organism>
<evidence type="ECO:0000256" key="2">
    <source>
        <dbReference type="SAM" id="SignalP"/>
    </source>
</evidence>
<dbReference type="Proteomes" id="UP001501706">
    <property type="component" value="Unassembled WGS sequence"/>
</dbReference>
<comment type="similarity">
    <text evidence="1">Belongs to the UPF0065 (bug) family.</text>
</comment>
<proteinExistence type="inferred from homology"/>
<sequence>MHRFGIFASLLLAAPLPMALAQPFPSAPVKLVVPFAPAGGTDAVARAVAQSLGKQLGQSVIVENRPGAAGALGSLAVVRAPADGYTLLLGSNGPIAISPSLDPKLPYDPARDLRPVAAVASVPFMLVANRNLPANDVKGLVELARRKPGAINFASPGTGTTNHLVGELFKTMAKVEMVHIPYKGASPAMNDVASGVVQFMSGDINTLLPMIQGGRLKPLAVTGATRSSLVPDVPTVAESGIAGFEATGWFGLFAPAATPRPVVDRLAAAVAAALKDPEVDERIKALGGAPLELSGDAFGAYAAKERAKWKQVIDAHQIKPD</sequence>
<dbReference type="Gene3D" id="3.40.190.150">
    <property type="entry name" value="Bordetella uptake gene, domain 1"/>
    <property type="match status" value="1"/>
</dbReference>
<keyword evidence="2" id="KW-0732">Signal</keyword>
<feature type="signal peptide" evidence="2">
    <location>
        <begin position="1"/>
        <end position="21"/>
    </location>
</feature>
<dbReference type="Pfam" id="PF03401">
    <property type="entry name" value="TctC"/>
    <property type="match status" value="1"/>
</dbReference>
<dbReference type="EMBL" id="BAAAEN010000005">
    <property type="protein sequence ID" value="GAA0501451.1"/>
    <property type="molecule type" value="Genomic_DNA"/>
</dbReference>
<evidence type="ECO:0000313" key="3">
    <source>
        <dbReference type="EMBL" id="GAA0501451.1"/>
    </source>
</evidence>
<comment type="caution">
    <text evidence="3">The sequence shown here is derived from an EMBL/GenBank/DDBJ whole genome shotgun (WGS) entry which is preliminary data.</text>
</comment>
<reference evidence="4" key="1">
    <citation type="journal article" date="2019" name="Int. J. Syst. Evol. Microbiol.">
        <title>The Global Catalogue of Microorganisms (GCM) 10K type strain sequencing project: providing services to taxonomists for standard genome sequencing and annotation.</title>
        <authorList>
            <consortium name="The Broad Institute Genomics Platform"/>
            <consortium name="The Broad Institute Genome Sequencing Center for Infectious Disease"/>
            <person name="Wu L."/>
            <person name="Ma J."/>
        </authorList>
    </citation>
    <scope>NUCLEOTIDE SEQUENCE [LARGE SCALE GENOMIC DNA]</scope>
    <source>
        <strain evidence="4">JCM 14330</strain>
    </source>
</reference>
<keyword evidence="4" id="KW-1185">Reference proteome</keyword>
<accession>A0ABP3LIQ5</accession>
<gene>
    <name evidence="3" type="ORF">GCM10009097_17640</name>
</gene>
<dbReference type="RefSeq" id="WP_343927392.1">
    <property type="nucleotide sequence ID" value="NZ_BAAAEN010000005.1"/>
</dbReference>
<name>A0ABP3LIQ5_9BURK</name>
<dbReference type="PIRSF" id="PIRSF017082">
    <property type="entry name" value="YflP"/>
    <property type="match status" value="1"/>
</dbReference>
<dbReference type="Gene3D" id="3.40.190.10">
    <property type="entry name" value="Periplasmic binding protein-like II"/>
    <property type="match status" value="1"/>
</dbReference>
<dbReference type="PANTHER" id="PTHR42928:SF5">
    <property type="entry name" value="BLR1237 PROTEIN"/>
    <property type="match status" value="1"/>
</dbReference>
<evidence type="ECO:0000313" key="4">
    <source>
        <dbReference type="Proteomes" id="UP001501706"/>
    </source>
</evidence>